<gene>
    <name evidence="2" type="ORF">LCGC14_1312690</name>
</gene>
<reference evidence="2" key="1">
    <citation type="journal article" date="2015" name="Nature">
        <title>Complex archaea that bridge the gap between prokaryotes and eukaryotes.</title>
        <authorList>
            <person name="Spang A."/>
            <person name="Saw J.H."/>
            <person name="Jorgensen S.L."/>
            <person name="Zaremba-Niedzwiedzka K."/>
            <person name="Martijn J."/>
            <person name="Lind A.E."/>
            <person name="van Eijk R."/>
            <person name="Schleper C."/>
            <person name="Guy L."/>
            <person name="Ettema T.J."/>
        </authorList>
    </citation>
    <scope>NUCLEOTIDE SEQUENCE</scope>
</reference>
<keyword evidence="1" id="KW-0472">Membrane</keyword>
<keyword evidence="1" id="KW-1133">Transmembrane helix</keyword>
<keyword evidence="1" id="KW-0812">Transmembrane</keyword>
<organism evidence="2">
    <name type="scientific">marine sediment metagenome</name>
    <dbReference type="NCBI Taxonomy" id="412755"/>
    <lineage>
        <taxon>unclassified sequences</taxon>
        <taxon>metagenomes</taxon>
        <taxon>ecological metagenomes</taxon>
    </lineage>
</organism>
<feature type="transmembrane region" description="Helical" evidence="1">
    <location>
        <begin position="45"/>
        <end position="63"/>
    </location>
</feature>
<dbReference type="EMBL" id="LAZR01007762">
    <property type="protein sequence ID" value="KKM83113.1"/>
    <property type="molecule type" value="Genomic_DNA"/>
</dbReference>
<evidence type="ECO:0000256" key="1">
    <source>
        <dbReference type="SAM" id="Phobius"/>
    </source>
</evidence>
<feature type="transmembrane region" description="Helical" evidence="1">
    <location>
        <begin position="83"/>
        <end position="107"/>
    </location>
</feature>
<name>A0A0F9KMD1_9ZZZZ</name>
<evidence type="ECO:0000313" key="2">
    <source>
        <dbReference type="EMBL" id="KKM83113.1"/>
    </source>
</evidence>
<protein>
    <submittedName>
        <fullName evidence="2">Uncharacterized protein</fullName>
    </submittedName>
</protein>
<comment type="caution">
    <text evidence="2">The sequence shown here is derived from an EMBL/GenBank/DDBJ whole genome shotgun (WGS) entry which is preliminary data.</text>
</comment>
<accession>A0A0F9KMD1</accession>
<sequence length="129" mass="14224">MSEFKLLFLVGIIGIISRFLYNVVEGVKRDPNTPKNFKFRYFIKGLARLVLSLIILALVIARFQEFSHLLVNIDTSFTIPTRLPNGIDVVSSVGITAGGAFGAGLFIDDIVKRSVGKGDRVIQKIKNGK</sequence>
<feature type="transmembrane region" description="Helical" evidence="1">
    <location>
        <begin position="6"/>
        <end position="24"/>
    </location>
</feature>
<proteinExistence type="predicted"/>
<dbReference type="AlphaFoldDB" id="A0A0F9KMD1"/>